<evidence type="ECO:0000256" key="8">
    <source>
        <dbReference type="ARBA" id="ARBA00023002"/>
    </source>
</evidence>
<keyword evidence="5" id="KW-0812">Transmembrane</keyword>
<evidence type="ECO:0000256" key="3">
    <source>
        <dbReference type="ARBA" id="ARBA00010617"/>
    </source>
</evidence>
<accession>A0A5M8PH37</accession>
<evidence type="ECO:0000256" key="1">
    <source>
        <dbReference type="ARBA" id="ARBA00001971"/>
    </source>
</evidence>
<dbReference type="SUPFAM" id="SSF48264">
    <property type="entry name" value="Cytochrome P450"/>
    <property type="match status" value="1"/>
</dbReference>
<dbReference type="Gene3D" id="1.10.630.10">
    <property type="entry name" value="Cytochrome P450"/>
    <property type="match status" value="1"/>
</dbReference>
<comment type="similarity">
    <text evidence="3">Belongs to the cytochrome P450 family.</text>
</comment>
<sequence>MRRGRFYLPYLKKKPTVVGSLSHINELADSPELSQRAVCADIFGFKYTMAYEATTLEPNEQTAARYRLFSRAIKAVGLTQLPALQPHLARSMDRLVSRCIESQEDIDGWKTVKLVPFMREMATEPLALYFFGTKLCEEPEFAAAIRGFYKDAMRFMDALQFVPSLMAK</sequence>
<keyword evidence="8" id="KW-0560">Oxidoreductase</keyword>
<keyword evidence="4" id="KW-0349">Heme</keyword>
<dbReference type="GO" id="GO:0004497">
    <property type="term" value="F:monooxygenase activity"/>
    <property type="evidence" value="ECO:0007669"/>
    <property type="project" value="UniProtKB-KW"/>
</dbReference>
<evidence type="ECO:0000256" key="11">
    <source>
        <dbReference type="ARBA" id="ARBA00023136"/>
    </source>
</evidence>
<evidence type="ECO:0000256" key="5">
    <source>
        <dbReference type="ARBA" id="ARBA00022692"/>
    </source>
</evidence>
<evidence type="ECO:0000313" key="12">
    <source>
        <dbReference type="EMBL" id="KAA6408298.1"/>
    </source>
</evidence>
<evidence type="ECO:0000256" key="2">
    <source>
        <dbReference type="ARBA" id="ARBA00004370"/>
    </source>
</evidence>
<dbReference type="GO" id="GO:0016020">
    <property type="term" value="C:membrane"/>
    <property type="evidence" value="ECO:0007669"/>
    <property type="project" value="UniProtKB-SubCell"/>
</dbReference>
<dbReference type="PANTHER" id="PTHR46206">
    <property type="entry name" value="CYTOCHROME P450"/>
    <property type="match status" value="1"/>
</dbReference>
<keyword evidence="7" id="KW-1133">Transmembrane helix</keyword>
<comment type="caution">
    <text evidence="12">The sequence shown here is derived from an EMBL/GenBank/DDBJ whole genome shotgun (WGS) entry which is preliminary data.</text>
</comment>
<keyword evidence="11" id="KW-0472">Membrane</keyword>
<dbReference type="PANTHER" id="PTHR46206:SF5">
    <property type="entry name" value="P450, PUTATIVE (EUROFUNG)-RELATED"/>
    <property type="match status" value="1"/>
</dbReference>
<evidence type="ECO:0000256" key="7">
    <source>
        <dbReference type="ARBA" id="ARBA00022989"/>
    </source>
</evidence>
<dbReference type="GO" id="GO:0016705">
    <property type="term" value="F:oxidoreductase activity, acting on paired donors, with incorporation or reduction of molecular oxygen"/>
    <property type="evidence" value="ECO:0007669"/>
    <property type="project" value="InterPro"/>
</dbReference>
<evidence type="ECO:0000313" key="13">
    <source>
        <dbReference type="Proteomes" id="UP000324767"/>
    </source>
</evidence>
<comment type="cofactor">
    <cofactor evidence="1">
        <name>heme</name>
        <dbReference type="ChEBI" id="CHEBI:30413"/>
    </cofactor>
</comment>
<evidence type="ECO:0000256" key="4">
    <source>
        <dbReference type="ARBA" id="ARBA00022617"/>
    </source>
</evidence>
<reference evidence="12 13" key="1">
    <citation type="submission" date="2019-09" db="EMBL/GenBank/DDBJ databases">
        <title>The hologenome of the rock-dwelling lichen Lasallia pustulata.</title>
        <authorList>
            <person name="Greshake Tzovaras B."/>
            <person name="Segers F."/>
            <person name="Bicker A."/>
            <person name="Dal Grande F."/>
            <person name="Otte J."/>
            <person name="Hankeln T."/>
            <person name="Schmitt I."/>
            <person name="Ebersberger I."/>
        </authorList>
    </citation>
    <scope>NUCLEOTIDE SEQUENCE [LARGE SCALE GENOMIC DNA]</scope>
    <source>
        <strain evidence="12">A1-1</strain>
    </source>
</reference>
<dbReference type="OrthoDB" id="1844152at2759"/>
<comment type="subcellular location">
    <subcellularLocation>
        <location evidence="2">Membrane</location>
    </subcellularLocation>
</comment>
<keyword evidence="9" id="KW-0408">Iron</keyword>
<dbReference type="InterPro" id="IPR036396">
    <property type="entry name" value="Cyt_P450_sf"/>
</dbReference>
<dbReference type="GO" id="GO:0020037">
    <property type="term" value="F:heme binding"/>
    <property type="evidence" value="ECO:0007669"/>
    <property type="project" value="InterPro"/>
</dbReference>
<dbReference type="Proteomes" id="UP000324767">
    <property type="component" value="Unassembled WGS sequence"/>
</dbReference>
<dbReference type="EMBL" id="VXIT01000014">
    <property type="protein sequence ID" value="KAA6408298.1"/>
    <property type="molecule type" value="Genomic_DNA"/>
</dbReference>
<keyword evidence="6" id="KW-0479">Metal-binding</keyword>
<protein>
    <submittedName>
        <fullName evidence="12">Cytochrome P450</fullName>
    </submittedName>
</protein>
<proteinExistence type="inferred from homology"/>
<dbReference type="AlphaFoldDB" id="A0A5M8PH37"/>
<gene>
    <name evidence="12" type="ORF">FRX48_08040</name>
</gene>
<evidence type="ECO:0000256" key="6">
    <source>
        <dbReference type="ARBA" id="ARBA00022723"/>
    </source>
</evidence>
<keyword evidence="10" id="KW-0503">Monooxygenase</keyword>
<evidence type="ECO:0000256" key="9">
    <source>
        <dbReference type="ARBA" id="ARBA00023004"/>
    </source>
</evidence>
<organism evidence="12 13">
    <name type="scientific">Lasallia pustulata</name>
    <dbReference type="NCBI Taxonomy" id="136370"/>
    <lineage>
        <taxon>Eukaryota</taxon>
        <taxon>Fungi</taxon>
        <taxon>Dikarya</taxon>
        <taxon>Ascomycota</taxon>
        <taxon>Pezizomycotina</taxon>
        <taxon>Lecanoromycetes</taxon>
        <taxon>OSLEUM clade</taxon>
        <taxon>Umbilicariomycetidae</taxon>
        <taxon>Umbilicariales</taxon>
        <taxon>Umbilicariaceae</taxon>
        <taxon>Lasallia</taxon>
    </lineage>
</organism>
<dbReference type="GO" id="GO:0005506">
    <property type="term" value="F:iron ion binding"/>
    <property type="evidence" value="ECO:0007669"/>
    <property type="project" value="InterPro"/>
</dbReference>
<name>A0A5M8PH37_9LECA</name>
<evidence type="ECO:0000256" key="10">
    <source>
        <dbReference type="ARBA" id="ARBA00023033"/>
    </source>
</evidence>